<accession>A0A8D8RB75</accession>
<dbReference type="EMBL" id="HBUF01149822">
    <property type="protein sequence ID" value="CAG6647993.1"/>
    <property type="molecule type" value="Transcribed_RNA"/>
</dbReference>
<evidence type="ECO:0000256" key="1">
    <source>
        <dbReference type="SAM" id="MobiDB-lite"/>
    </source>
</evidence>
<feature type="region of interest" description="Disordered" evidence="1">
    <location>
        <begin position="117"/>
        <end position="187"/>
    </location>
</feature>
<feature type="compositionally biased region" description="Polar residues" evidence="1">
    <location>
        <begin position="117"/>
        <end position="127"/>
    </location>
</feature>
<reference evidence="2" key="1">
    <citation type="submission" date="2021-05" db="EMBL/GenBank/DDBJ databases">
        <authorList>
            <person name="Alioto T."/>
            <person name="Alioto T."/>
            <person name="Gomez Garrido J."/>
        </authorList>
    </citation>
    <scope>NUCLEOTIDE SEQUENCE</scope>
</reference>
<evidence type="ECO:0000313" key="2">
    <source>
        <dbReference type="EMBL" id="CAG6647993.1"/>
    </source>
</evidence>
<feature type="region of interest" description="Disordered" evidence="1">
    <location>
        <begin position="379"/>
        <end position="400"/>
    </location>
</feature>
<proteinExistence type="predicted"/>
<name>A0A8D8RB75_9HEMI</name>
<protein>
    <submittedName>
        <fullName evidence="2">Uncharacterized protein</fullName>
    </submittedName>
</protein>
<dbReference type="AlphaFoldDB" id="A0A8D8RB75"/>
<feature type="compositionally biased region" description="Low complexity" evidence="1">
    <location>
        <begin position="422"/>
        <end position="448"/>
    </location>
</feature>
<organism evidence="2">
    <name type="scientific">Cacopsylla melanoneura</name>
    <dbReference type="NCBI Taxonomy" id="428564"/>
    <lineage>
        <taxon>Eukaryota</taxon>
        <taxon>Metazoa</taxon>
        <taxon>Ecdysozoa</taxon>
        <taxon>Arthropoda</taxon>
        <taxon>Hexapoda</taxon>
        <taxon>Insecta</taxon>
        <taxon>Pterygota</taxon>
        <taxon>Neoptera</taxon>
        <taxon>Paraneoptera</taxon>
        <taxon>Hemiptera</taxon>
        <taxon>Sternorrhyncha</taxon>
        <taxon>Psylloidea</taxon>
        <taxon>Psyllidae</taxon>
        <taxon>Psyllinae</taxon>
        <taxon>Cacopsylla</taxon>
    </lineage>
</organism>
<sequence>MNPKGKVLDYDSDVISPAASTHQYARKLVARQSQGTQLVARQPLGTLSPPQPFRSSADLGVAESSNVPLAVFGQRVESAADPSPSSSRQITKLHSVHHQPSLHQMDLANSASTFSAYHQPLSPNQKHLNPYFNAMNDLDNAASDPRESFDAFQGESGGNYGGQHSNQKAASGRDQSHDETKVYTDVNAGGAKSYQDYMTAGDLESKKYLSGKYGDVEDAGSGHYEGQIPVHFGFQVEHPRLQYPSKSSHHSDYHIPTKSAADYHIPSKSVGDYHHIPSKSGDYQFPKSGDYQFPKSGDFHIPKSGGKIKIPKIPNKVSPSKYIPSVEDVDGEPESDFKHIKIKKYSTKNDELPIPSTYNARYTDELPNQSRHNFKYVNSVSTSSGSVDPHHSLEQQRAASAPEHHILPHQQLMKLAKKSPNSSQQYQQNQDQVEQQSRQLHQQYQQNQQQIGQQLHQQYQQSQQGQASQKYYQYVKPQMERKSGSQTPLVIYV</sequence>
<feature type="region of interest" description="Disordered" evidence="1">
    <location>
        <begin position="417"/>
        <end position="448"/>
    </location>
</feature>